<dbReference type="PANTHER" id="PTHR48069">
    <property type="entry name" value="DIHYDROFOLATE REDUCTASE"/>
    <property type="match status" value="1"/>
</dbReference>
<evidence type="ECO:0000256" key="1">
    <source>
        <dbReference type="ARBA" id="ARBA00004903"/>
    </source>
</evidence>
<dbReference type="EMBL" id="CP035807">
    <property type="protein sequence ID" value="QEN03773.1"/>
    <property type="molecule type" value="Genomic_DNA"/>
</dbReference>
<evidence type="ECO:0000256" key="5">
    <source>
        <dbReference type="ARBA" id="ARBA00022857"/>
    </source>
</evidence>
<evidence type="ECO:0000259" key="9">
    <source>
        <dbReference type="PROSITE" id="PS51330"/>
    </source>
</evidence>
<evidence type="ECO:0000256" key="7">
    <source>
        <dbReference type="ARBA" id="ARBA00025067"/>
    </source>
</evidence>
<comment type="pathway">
    <text evidence="1 8">Cofactor biosynthesis; tetrahydrofolate biosynthesis; 5,6,7,8-tetrahydrofolate from 7,8-dihydrofolate: step 1/1.</text>
</comment>
<evidence type="ECO:0000313" key="10">
    <source>
        <dbReference type="EMBL" id="QEN03773.1"/>
    </source>
</evidence>
<feature type="domain" description="DHFR" evidence="9">
    <location>
        <begin position="1"/>
        <end position="155"/>
    </location>
</feature>
<dbReference type="PIRSF" id="PIRSF000194">
    <property type="entry name" value="DHFR"/>
    <property type="match status" value="1"/>
</dbReference>
<dbReference type="PROSITE" id="PS51330">
    <property type="entry name" value="DHFR_2"/>
    <property type="match status" value="1"/>
</dbReference>
<dbReference type="GO" id="GO:0050661">
    <property type="term" value="F:NADP binding"/>
    <property type="evidence" value="ECO:0007669"/>
    <property type="project" value="InterPro"/>
</dbReference>
<comment type="function">
    <text evidence="7 8">Key enzyme in folate metabolism. Catalyzes an essential reaction for de novo glycine and purine synthesis, and for DNA precursor synthesis.</text>
</comment>
<accession>A0A5C1Q6T4</accession>
<dbReference type="GO" id="GO:0005829">
    <property type="term" value="C:cytosol"/>
    <property type="evidence" value="ECO:0007669"/>
    <property type="project" value="TreeGrafter"/>
</dbReference>
<evidence type="ECO:0000256" key="4">
    <source>
        <dbReference type="ARBA" id="ARBA00022563"/>
    </source>
</evidence>
<organism evidence="10 11">
    <name type="scientific">Thiospirochaeta perfilievii</name>
    <dbReference type="NCBI Taxonomy" id="252967"/>
    <lineage>
        <taxon>Bacteria</taxon>
        <taxon>Pseudomonadati</taxon>
        <taxon>Spirochaetota</taxon>
        <taxon>Spirochaetia</taxon>
        <taxon>Spirochaetales</taxon>
        <taxon>Spirochaetaceae</taxon>
        <taxon>Thiospirochaeta</taxon>
    </lineage>
</organism>
<proteinExistence type="inferred from homology"/>
<protein>
    <recommendedName>
        <fullName evidence="3 8">Dihydrofolate reductase</fullName>
        <ecNumber evidence="3 8">1.5.1.3</ecNumber>
    </recommendedName>
</protein>
<dbReference type="RefSeq" id="WP_149567031.1">
    <property type="nucleotide sequence ID" value="NZ_CP035807.1"/>
</dbReference>
<dbReference type="GO" id="GO:0046452">
    <property type="term" value="P:dihydrofolate metabolic process"/>
    <property type="evidence" value="ECO:0007669"/>
    <property type="project" value="TreeGrafter"/>
</dbReference>
<name>A0A5C1Q6T4_9SPIO</name>
<reference evidence="10 11" key="1">
    <citation type="submission" date="2019-02" db="EMBL/GenBank/DDBJ databases">
        <authorList>
            <person name="Fomenkov A."/>
            <person name="Dubinina G."/>
            <person name="Grabovich M."/>
            <person name="Vincze T."/>
            <person name="Roberts R.J."/>
        </authorList>
    </citation>
    <scope>NUCLEOTIDE SEQUENCE [LARGE SCALE GENOMIC DNA]</scope>
    <source>
        <strain evidence="10 11">P</strain>
    </source>
</reference>
<evidence type="ECO:0000256" key="8">
    <source>
        <dbReference type="PIRNR" id="PIRNR000194"/>
    </source>
</evidence>
<keyword evidence="11" id="KW-1185">Reference proteome</keyword>
<dbReference type="InterPro" id="IPR001796">
    <property type="entry name" value="DHFR_dom"/>
</dbReference>
<dbReference type="KEGG" id="sper:EW093_03355"/>
<reference evidence="10 11" key="2">
    <citation type="submission" date="2019-09" db="EMBL/GenBank/DDBJ databases">
        <title>Complete Genome Sequence and Methylome Analysis of free living Spirochaetas.</title>
        <authorList>
            <person name="Leshcheva N."/>
            <person name="Mikheeva N."/>
        </authorList>
    </citation>
    <scope>NUCLEOTIDE SEQUENCE [LARGE SCALE GENOMIC DNA]</scope>
    <source>
        <strain evidence="10 11">P</strain>
    </source>
</reference>
<dbReference type="GO" id="GO:0046654">
    <property type="term" value="P:tetrahydrofolate biosynthetic process"/>
    <property type="evidence" value="ECO:0007669"/>
    <property type="project" value="UniProtKB-UniPathway"/>
</dbReference>
<dbReference type="GO" id="GO:0004146">
    <property type="term" value="F:dihydrofolate reductase activity"/>
    <property type="evidence" value="ECO:0007669"/>
    <property type="project" value="UniProtKB-EC"/>
</dbReference>
<comment type="similarity">
    <text evidence="2 8">Belongs to the dihydrofolate reductase family.</text>
</comment>
<evidence type="ECO:0000256" key="2">
    <source>
        <dbReference type="ARBA" id="ARBA00009539"/>
    </source>
</evidence>
<dbReference type="PRINTS" id="PR00070">
    <property type="entry name" value="DHFR"/>
</dbReference>
<dbReference type="Pfam" id="PF00186">
    <property type="entry name" value="DHFR_1"/>
    <property type="match status" value="1"/>
</dbReference>
<dbReference type="InterPro" id="IPR024072">
    <property type="entry name" value="DHFR-like_dom_sf"/>
</dbReference>
<dbReference type="GO" id="GO:0046655">
    <property type="term" value="P:folic acid metabolic process"/>
    <property type="evidence" value="ECO:0007669"/>
    <property type="project" value="TreeGrafter"/>
</dbReference>
<comment type="catalytic activity">
    <reaction evidence="8">
        <text>(6S)-5,6,7,8-tetrahydrofolate + NADP(+) = 7,8-dihydrofolate + NADPH + H(+)</text>
        <dbReference type="Rhea" id="RHEA:15009"/>
        <dbReference type="ChEBI" id="CHEBI:15378"/>
        <dbReference type="ChEBI" id="CHEBI:57451"/>
        <dbReference type="ChEBI" id="CHEBI:57453"/>
        <dbReference type="ChEBI" id="CHEBI:57783"/>
        <dbReference type="ChEBI" id="CHEBI:58349"/>
        <dbReference type="EC" id="1.5.1.3"/>
    </reaction>
</comment>
<evidence type="ECO:0000256" key="3">
    <source>
        <dbReference type="ARBA" id="ARBA00012856"/>
    </source>
</evidence>
<dbReference type="PANTHER" id="PTHR48069:SF3">
    <property type="entry name" value="DIHYDROFOLATE REDUCTASE"/>
    <property type="match status" value="1"/>
</dbReference>
<keyword evidence="6 8" id="KW-0560">Oxidoreductase</keyword>
<dbReference type="CDD" id="cd00209">
    <property type="entry name" value="DHFR"/>
    <property type="match status" value="1"/>
</dbReference>
<evidence type="ECO:0000313" key="11">
    <source>
        <dbReference type="Proteomes" id="UP000323824"/>
    </source>
</evidence>
<dbReference type="EC" id="1.5.1.3" evidence="3 8"/>
<evidence type="ECO:0000256" key="6">
    <source>
        <dbReference type="ARBA" id="ARBA00023002"/>
    </source>
</evidence>
<dbReference type="GO" id="GO:0006730">
    <property type="term" value="P:one-carbon metabolic process"/>
    <property type="evidence" value="ECO:0007669"/>
    <property type="project" value="UniProtKB-KW"/>
</dbReference>
<dbReference type="Proteomes" id="UP000323824">
    <property type="component" value="Chromosome"/>
</dbReference>
<dbReference type="OrthoDB" id="9804315at2"/>
<dbReference type="InterPro" id="IPR012259">
    <property type="entry name" value="DHFR"/>
</dbReference>
<sequence>MISIIVAMDRNNGIGCNGELLTYLPGDLPRFKELTINKTVIMGRKTYDSLPKGPLPKRENIIISRSKDLHIDGAIVVNSLEEAVKISSKDIFIIGGGEIYKQALNIADKLYVTHIEKSFTADTFFPQIGREWEIYSEEVVNNNPELIFRYTNYKRVKK</sequence>
<dbReference type="Gene3D" id="3.40.430.10">
    <property type="entry name" value="Dihydrofolate Reductase, subunit A"/>
    <property type="match status" value="1"/>
</dbReference>
<dbReference type="SUPFAM" id="SSF53597">
    <property type="entry name" value="Dihydrofolate reductase-like"/>
    <property type="match status" value="1"/>
</dbReference>
<keyword evidence="5 8" id="KW-0521">NADP</keyword>
<keyword evidence="4 8" id="KW-0554">One-carbon metabolism</keyword>
<dbReference type="AlphaFoldDB" id="A0A5C1Q6T4"/>
<dbReference type="UniPathway" id="UPA00077">
    <property type="reaction ID" value="UER00158"/>
</dbReference>
<gene>
    <name evidence="10" type="ORF">EW093_03355</name>
</gene>